<evidence type="ECO:0000313" key="4">
    <source>
        <dbReference type="Proteomes" id="UP001153618"/>
    </source>
</evidence>
<evidence type="ECO:0000259" key="2">
    <source>
        <dbReference type="Pfam" id="PF07859"/>
    </source>
</evidence>
<accession>A0A9W4MM21</accession>
<evidence type="ECO:0000313" key="3">
    <source>
        <dbReference type="EMBL" id="CAG8004383.1"/>
    </source>
</evidence>
<keyword evidence="4" id="KW-1185">Reference proteome</keyword>
<dbReference type="GO" id="GO:0016787">
    <property type="term" value="F:hydrolase activity"/>
    <property type="evidence" value="ECO:0007669"/>
    <property type="project" value="UniProtKB-KW"/>
</dbReference>
<evidence type="ECO:0000256" key="1">
    <source>
        <dbReference type="ARBA" id="ARBA00022801"/>
    </source>
</evidence>
<dbReference type="OrthoDB" id="408631at2759"/>
<protein>
    <recommendedName>
        <fullName evidence="2">Alpha/beta hydrolase fold-3 domain-containing protein</fullName>
    </recommendedName>
</protein>
<reference evidence="3" key="1">
    <citation type="submission" date="2021-07" db="EMBL/GenBank/DDBJ databases">
        <authorList>
            <person name="Branca A.L. A."/>
        </authorList>
    </citation>
    <scope>NUCLEOTIDE SEQUENCE</scope>
</reference>
<dbReference type="InterPro" id="IPR013094">
    <property type="entry name" value="AB_hydrolase_3"/>
</dbReference>
<organism evidence="3 4">
    <name type="scientific">Penicillium olsonii</name>
    <dbReference type="NCBI Taxonomy" id="99116"/>
    <lineage>
        <taxon>Eukaryota</taxon>
        <taxon>Fungi</taxon>
        <taxon>Dikarya</taxon>
        <taxon>Ascomycota</taxon>
        <taxon>Pezizomycotina</taxon>
        <taxon>Eurotiomycetes</taxon>
        <taxon>Eurotiomycetidae</taxon>
        <taxon>Eurotiales</taxon>
        <taxon>Aspergillaceae</taxon>
        <taxon>Penicillium</taxon>
    </lineage>
</organism>
<comment type="caution">
    <text evidence="3">The sequence shown here is derived from an EMBL/GenBank/DDBJ whole genome shotgun (WGS) entry which is preliminary data.</text>
</comment>
<dbReference type="AlphaFoldDB" id="A0A9W4MM21"/>
<dbReference type="PANTHER" id="PTHR48081:SF8">
    <property type="entry name" value="ALPHA_BETA HYDROLASE FOLD-3 DOMAIN-CONTAINING PROTEIN-RELATED"/>
    <property type="match status" value="1"/>
</dbReference>
<name>A0A9W4MM21_PENOL</name>
<dbReference type="GO" id="GO:0072330">
    <property type="term" value="P:monocarboxylic acid biosynthetic process"/>
    <property type="evidence" value="ECO:0007669"/>
    <property type="project" value="UniProtKB-ARBA"/>
</dbReference>
<dbReference type="GO" id="GO:0017000">
    <property type="term" value="P:antibiotic biosynthetic process"/>
    <property type="evidence" value="ECO:0007669"/>
    <property type="project" value="UniProtKB-ARBA"/>
</dbReference>
<keyword evidence="1" id="KW-0378">Hydrolase</keyword>
<dbReference type="Proteomes" id="UP001153618">
    <property type="component" value="Unassembled WGS sequence"/>
</dbReference>
<dbReference type="Gene3D" id="3.40.50.1820">
    <property type="entry name" value="alpha/beta hydrolase"/>
    <property type="match status" value="1"/>
</dbReference>
<dbReference type="InterPro" id="IPR029058">
    <property type="entry name" value="AB_hydrolase_fold"/>
</dbReference>
<dbReference type="Pfam" id="PF07859">
    <property type="entry name" value="Abhydrolase_3"/>
    <property type="match status" value="1"/>
</dbReference>
<sequence>MIAPPLPKSNFSVGHRLGCFLCLWLFKLAASVIFPLVEFFKPPPITTRPTWVKSYPCRPRLGCRIFFPSNYEPGKRLPLYFDIHGGGFAVCDARTDDPFCSSWAERTGMLVVSLNYRKAPWHPFPIATTDIHAVALAVLADETLPIDRNRVSMGGFSAGGQLVLSASQLPGLKGVVKAAIVYYPVVDFGALTNEKLEARPYINGPKDNLEMPSWWIDWGFISPGQNRRHPLLSPYYAKKEDLPPWVYCIGAQWDLLRVEAQEMIHRLAESDEPSDSEQDFECGKYKWTLATGCSHGFTHTEPTSHSPKTKAEWIYEEAHVWLKKSVLS</sequence>
<dbReference type="SUPFAM" id="SSF53474">
    <property type="entry name" value="alpha/beta-Hydrolases"/>
    <property type="match status" value="1"/>
</dbReference>
<feature type="domain" description="Alpha/beta hydrolase fold-3" evidence="2">
    <location>
        <begin position="82"/>
        <end position="275"/>
    </location>
</feature>
<dbReference type="EMBL" id="CAJVOS010000012">
    <property type="protein sequence ID" value="CAG8004383.1"/>
    <property type="molecule type" value="Genomic_DNA"/>
</dbReference>
<proteinExistence type="predicted"/>
<dbReference type="InterPro" id="IPR050300">
    <property type="entry name" value="GDXG_lipolytic_enzyme"/>
</dbReference>
<gene>
    <name evidence="3" type="ORF">POLS_LOCUS1948</name>
</gene>
<dbReference type="PANTHER" id="PTHR48081">
    <property type="entry name" value="AB HYDROLASE SUPERFAMILY PROTEIN C4A8.06C"/>
    <property type="match status" value="1"/>
</dbReference>